<evidence type="ECO:0000313" key="1">
    <source>
        <dbReference type="EMBL" id="OGG85078.1"/>
    </source>
</evidence>
<dbReference type="EMBL" id="MFMM01000001">
    <property type="protein sequence ID" value="OGG85078.1"/>
    <property type="molecule type" value="Genomic_DNA"/>
</dbReference>
<dbReference type="AlphaFoldDB" id="A0A1F6FGU5"/>
<dbReference type="STRING" id="1798525.A3G90_03390"/>
<organism evidence="1 2">
    <name type="scientific">Candidatus Kaiserbacteria bacterium RIFCSPLOWO2_12_FULL_45_26</name>
    <dbReference type="NCBI Taxonomy" id="1798525"/>
    <lineage>
        <taxon>Bacteria</taxon>
        <taxon>Candidatus Kaiseribacteriota</taxon>
    </lineage>
</organism>
<protein>
    <submittedName>
        <fullName evidence="1">Uncharacterized protein</fullName>
    </submittedName>
</protein>
<proteinExistence type="predicted"/>
<evidence type="ECO:0000313" key="2">
    <source>
        <dbReference type="Proteomes" id="UP000177325"/>
    </source>
</evidence>
<accession>A0A1F6FGU5</accession>
<reference evidence="1 2" key="1">
    <citation type="journal article" date="2016" name="Nat. Commun.">
        <title>Thousands of microbial genomes shed light on interconnected biogeochemical processes in an aquifer system.</title>
        <authorList>
            <person name="Anantharaman K."/>
            <person name="Brown C.T."/>
            <person name="Hug L.A."/>
            <person name="Sharon I."/>
            <person name="Castelle C.J."/>
            <person name="Probst A.J."/>
            <person name="Thomas B.C."/>
            <person name="Singh A."/>
            <person name="Wilkins M.J."/>
            <person name="Karaoz U."/>
            <person name="Brodie E.L."/>
            <person name="Williams K.H."/>
            <person name="Hubbard S.S."/>
            <person name="Banfield J.F."/>
        </authorList>
    </citation>
    <scope>NUCLEOTIDE SEQUENCE [LARGE SCALE GENOMIC DNA]</scope>
</reference>
<dbReference type="Proteomes" id="UP000177325">
    <property type="component" value="Unassembled WGS sequence"/>
</dbReference>
<comment type="caution">
    <text evidence="1">The sequence shown here is derived from an EMBL/GenBank/DDBJ whole genome shotgun (WGS) entry which is preliminary data.</text>
</comment>
<name>A0A1F6FGU5_9BACT</name>
<gene>
    <name evidence="1" type="ORF">A3G90_03390</name>
</gene>
<sequence>MIDQYCAKTESGVEFHIRIEDIKPSERSPNECFRVLWSVTEGKQTVRASFTVKFTDPLFLTHKITPYRDTEENKIVPARDIASTFLNSVVVFEYDRDIDTTAEIFFAERPDGTGRFDGHIFWSHKGDFYSF</sequence>